<dbReference type="InterPro" id="IPR036093">
    <property type="entry name" value="NAC_dom_sf"/>
</dbReference>
<evidence type="ECO:0000256" key="2">
    <source>
        <dbReference type="ARBA" id="ARBA00023125"/>
    </source>
</evidence>
<keyword evidence="3" id="KW-0804">Transcription</keyword>
<organism evidence="7 8">
    <name type="scientific">Actinidia chinensis var. chinensis</name>
    <name type="common">Chinese soft-hair kiwi</name>
    <dbReference type="NCBI Taxonomy" id="1590841"/>
    <lineage>
        <taxon>Eukaryota</taxon>
        <taxon>Viridiplantae</taxon>
        <taxon>Streptophyta</taxon>
        <taxon>Embryophyta</taxon>
        <taxon>Tracheophyta</taxon>
        <taxon>Spermatophyta</taxon>
        <taxon>Magnoliopsida</taxon>
        <taxon>eudicotyledons</taxon>
        <taxon>Gunneridae</taxon>
        <taxon>Pentapetalae</taxon>
        <taxon>asterids</taxon>
        <taxon>Ericales</taxon>
        <taxon>Actinidiaceae</taxon>
        <taxon>Actinidia</taxon>
    </lineage>
</organism>
<dbReference type="InterPro" id="IPR003441">
    <property type="entry name" value="NAC-dom"/>
</dbReference>
<dbReference type="GO" id="GO:0006355">
    <property type="term" value="P:regulation of DNA-templated transcription"/>
    <property type="evidence" value="ECO:0007669"/>
    <property type="project" value="InterPro"/>
</dbReference>
<dbReference type="InParanoid" id="A0A2R6Q2G9"/>
<dbReference type="OMA" id="KTIVIHY"/>
<keyword evidence="4" id="KW-0539">Nucleus</keyword>
<proteinExistence type="predicted"/>
<feature type="region of interest" description="Disordered" evidence="5">
    <location>
        <begin position="1"/>
        <end position="21"/>
    </location>
</feature>
<evidence type="ECO:0000256" key="4">
    <source>
        <dbReference type="ARBA" id="ARBA00023242"/>
    </source>
</evidence>
<feature type="region of interest" description="Disordered" evidence="5">
    <location>
        <begin position="203"/>
        <end position="247"/>
    </location>
</feature>
<dbReference type="PROSITE" id="PS51005">
    <property type="entry name" value="NAC"/>
    <property type="match status" value="1"/>
</dbReference>
<reference evidence="8" key="2">
    <citation type="journal article" date="2018" name="BMC Genomics">
        <title>A manually annotated Actinidia chinensis var. chinensis (kiwifruit) genome highlights the challenges associated with draft genomes and gene prediction in plants.</title>
        <authorList>
            <person name="Pilkington S.M."/>
            <person name="Crowhurst R."/>
            <person name="Hilario E."/>
            <person name="Nardozza S."/>
            <person name="Fraser L."/>
            <person name="Peng Y."/>
            <person name="Gunaseelan K."/>
            <person name="Simpson R."/>
            <person name="Tahir J."/>
            <person name="Deroles S.C."/>
            <person name="Templeton K."/>
            <person name="Luo Z."/>
            <person name="Davy M."/>
            <person name="Cheng C."/>
            <person name="McNeilage M."/>
            <person name="Scaglione D."/>
            <person name="Liu Y."/>
            <person name="Zhang Q."/>
            <person name="Datson P."/>
            <person name="De Silva N."/>
            <person name="Gardiner S.E."/>
            <person name="Bassett H."/>
            <person name="Chagne D."/>
            <person name="McCallum J."/>
            <person name="Dzierzon H."/>
            <person name="Deng C."/>
            <person name="Wang Y.Y."/>
            <person name="Barron L."/>
            <person name="Manako K."/>
            <person name="Bowen J."/>
            <person name="Foster T.M."/>
            <person name="Erridge Z.A."/>
            <person name="Tiffin H."/>
            <person name="Waite C.N."/>
            <person name="Davies K.M."/>
            <person name="Grierson E.P."/>
            <person name="Laing W.A."/>
            <person name="Kirk R."/>
            <person name="Chen X."/>
            <person name="Wood M."/>
            <person name="Montefiori M."/>
            <person name="Brummell D.A."/>
            <person name="Schwinn K.E."/>
            <person name="Catanach A."/>
            <person name="Fullerton C."/>
            <person name="Li D."/>
            <person name="Meiyalaghan S."/>
            <person name="Nieuwenhuizen N."/>
            <person name="Read N."/>
            <person name="Prakash R."/>
            <person name="Hunter D."/>
            <person name="Zhang H."/>
            <person name="McKenzie M."/>
            <person name="Knabel M."/>
            <person name="Harris A."/>
            <person name="Allan A.C."/>
            <person name="Gleave A."/>
            <person name="Chen A."/>
            <person name="Janssen B.J."/>
            <person name="Plunkett B."/>
            <person name="Ampomah-Dwamena C."/>
            <person name="Voogd C."/>
            <person name="Leif D."/>
            <person name="Lafferty D."/>
            <person name="Souleyre E.J.F."/>
            <person name="Varkonyi-Gasic E."/>
            <person name="Gambi F."/>
            <person name="Hanley J."/>
            <person name="Yao J.L."/>
            <person name="Cheung J."/>
            <person name="David K.M."/>
            <person name="Warren B."/>
            <person name="Marsh K."/>
            <person name="Snowden K.C."/>
            <person name="Lin-Wang K."/>
            <person name="Brian L."/>
            <person name="Martinez-Sanchez M."/>
            <person name="Wang M."/>
            <person name="Ileperuma N."/>
            <person name="Macnee N."/>
            <person name="Campin R."/>
            <person name="McAtee P."/>
            <person name="Drummond R.S.M."/>
            <person name="Espley R.V."/>
            <person name="Ireland H.S."/>
            <person name="Wu R."/>
            <person name="Atkinson R.G."/>
            <person name="Karunairetnam S."/>
            <person name="Bulley S."/>
            <person name="Chunkath S."/>
            <person name="Hanley Z."/>
            <person name="Storey R."/>
            <person name="Thrimawithana A.H."/>
            <person name="Thomson S."/>
            <person name="David C."/>
            <person name="Testolin R."/>
            <person name="Huang H."/>
            <person name="Hellens R.P."/>
            <person name="Schaffer R.J."/>
        </authorList>
    </citation>
    <scope>NUCLEOTIDE SEQUENCE [LARGE SCALE GENOMIC DNA]</scope>
    <source>
        <strain evidence="8">cv. Red5</strain>
    </source>
</reference>
<dbReference type="PANTHER" id="PTHR31719">
    <property type="entry name" value="NAC TRANSCRIPTION FACTOR 56"/>
    <property type="match status" value="1"/>
</dbReference>
<dbReference type="GO" id="GO:0003677">
    <property type="term" value="F:DNA binding"/>
    <property type="evidence" value="ECO:0007669"/>
    <property type="project" value="UniProtKB-KW"/>
</dbReference>
<feature type="compositionally biased region" description="Basic and acidic residues" evidence="5">
    <location>
        <begin position="223"/>
        <end position="235"/>
    </location>
</feature>
<dbReference type="Proteomes" id="UP000241394">
    <property type="component" value="Chromosome LG20"/>
</dbReference>
<feature type="domain" description="NAC" evidence="6">
    <location>
        <begin position="45"/>
        <end position="196"/>
    </location>
</feature>
<keyword evidence="1" id="KW-0805">Transcription regulation</keyword>
<feature type="compositionally biased region" description="Acidic residues" evidence="5">
    <location>
        <begin position="208"/>
        <end position="222"/>
    </location>
</feature>
<dbReference type="SMR" id="A0A2R6Q2G9"/>
<evidence type="ECO:0000256" key="3">
    <source>
        <dbReference type="ARBA" id="ARBA00023163"/>
    </source>
</evidence>
<dbReference type="OrthoDB" id="1592334at2759"/>
<accession>A0A2R6Q2G9</accession>
<dbReference type="EMBL" id="NKQK01000020">
    <property type="protein sequence ID" value="PSS01067.1"/>
    <property type="molecule type" value="Genomic_DNA"/>
</dbReference>
<evidence type="ECO:0000313" key="8">
    <source>
        <dbReference type="Proteomes" id="UP000241394"/>
    </source>
</evidence>
<gene>
    <name evidence="7" type="ORF">CEY00_Acc22425</name>
</gene>
<dbReference type="Gene3D" id="2.170.150.80">
    <property type="entry name" value="NAC domain"/>
    <property type="match status" value="1"/>
</dbReference>
<reference evidence="7 8" key="1">
    <citation type="submission" date="2017-07" db="EMBL/GenBank/DDBJ databases">
        <title>An improved, manually edited Actinidia chinensis var. chinensis (kiwifruit) genome highlights the challenges associated with draft genomes and gene prediction in plants.</title>
        <authorList>
            <person name="Pilkington S."/>
            <person name="Crowhurst R."/>
            <person name="Hilario E."/>
            <person name="Nardozza S."/>
            <person name="Fraser L."/>
            <person name="Peng Y."/>
            <person name="Gunaseelan K."/>
            <person name="Simpson R."/>
            <person name="Tahir J."/>
            <person name="Deroles S."/>
            <person name="Templeton K."/>
            <person name="Luo Z."/>
            <person name="Davy M."/>
            <person name="Cheng C."/>
            <person name="Mcneilage M."/>
            <person name="Scaglione D."/>
            <person name="Liu Y."/>
            <person name="Zhang Q."/>
            <person name="Datson P."/>
            <person name="De Silva N."/>
            <person name="Gardiner S."/>
            <person name="Bassett H."/>
            <person name="Chagne D."/>
            <person name="Mccallum J."/>
            <person name="Dzierzon H."/>
            <person name="Deng C."/>
            <person name="Wang Y.-Y."/>
            <person name="Barron N."/>
            <person name="Manako K."/>
            <person name="Bowen J."/>
            <person name="Foster T."/>
            <person name="Erridge Z."/>
            <person name="Tiffin H."/>
            <person name="Waite C."/>
            <person name="Davies K."/>
            <person name="Grierson E."/>
            <person name="Laing W."/>
            <person name="Kirk R."/>
            <person name="Chen X."/>
            <person name="Wood M."/>
            <person name="Montefiori M."/>
            <person name="Brummell D."/>
            <person name="Schwinn K."/>
            <person name="Catanach A."/>
            <person name="Fullerton C."/>
            <person name="Li D."/>
            <person name="Meiyalaghan S."/>
            <person name="Nieuwenhuizen N."/>
            <person name="Read N."/>
            <person name="Prakash R."/>
            <person name="Hunter D."/>
            <person name="Zhang H."/>
            <person name="Mckenzie M."/>
            <person name="Knabel M."/>
            <person name="Harris A."/>
            <person name="Allan A."/>
            <person name="Chen A."/>
            <person name="Janssen B."/>
            <person name="Plunkett B."/>
            <person name="Dwamena C."/>
            <person name="Voogd C."/>
            <person name="Leif D."/>
            <person name="Lafferty D."/>
            <person name="Souleyre E."/>
            <person name="Varkonyi-Gasic E."/>
            <person name="Gambi F."/>
            <person name="Hanley J."/>
            <person name="Yao J.-L."/>
            <person name="Cheung J."/>
            <person name="David K."/>
            <person name="Warren B."/>
            <person name="Marsh K."/>
            <person name="Snowden K."/>
            <person name="Lin-Wang K."/>
            <person name="Brian L."/>
            <person name="Martinez-Sanchez M."/>
            <person name="Wang M."/>
            <person name="Ileperuma N."/>
            <person name="Macnee N."/>
            <person name="Campin R."/>
            <person name="Mcatee P."/>
            <person name="Drummond R."/>
            <person name="Espley R."/>
            <person name="Ireland H."/>
            <person name="Wu R."/>
            <person name="Atkinson R."/>
            <person name="Karunairetnam S."/>
            <person name="Bulley S."/>
            <person name="Chunkath S."/>
            <person name="Hanley Z."/>
            <person name="Storey R."/>
            <person name="Thrimawithana A."/>
            <person name="Thomson S."/>
            <person name="David C."/>
            <person name="Testolin R."/>
        </authorList>
    </citation>
    <scope>NUCLEOTIDE SEQUENCE [LARGE SCALE GENOMIC DNA]</scope>
    <source>
        <strain evidence="8">cv. Red5</strain>
        <tissue evidence="7">Young leaf</tissue>
    </source>
</reference>
<dbReference type="PANTHER" id="PTHR31719:SF193">
    <property type="entry name" value="NAC DOMAIN-CONTAINING PROTEIN"/>
    <property type="match status" value="1"/>
</dbReference>
<keyword evidence="8" id="KW-1185">Reference proteome</keyword>
<protein>
    <submittedName>
        <fullName evidence="7">NAC domain-containing protein</fullName>
    </submittedName>
</protein>
<keyword evidence="2" id="KW-0238">DNA-binding</keyword>
<comment type="caution">
    <text evidence="7">The sequence shown here is derived from an EMBL/GenBank/DDBJ whole genome shotgun (WGS) entry which is preliminary data.</text>
</comment>
<evidence type="ECO:0000259" key="6">
    <source>
        <dbReference type="PROSITE" id="PS51005"/>
    </source>
</evidence>
<dbReference type="SUPFAM" id="SSF101941">
    <property type="entry name" value="NAC domain"/>
    <property type="match status" value="1"/>
</dbReference>
<dbReference type="Pfam" id="PF02365">
    <property type="entry name" value="NAM"/>
    <property type="match status" value="1"/>
</dbReference>
<name>A0A2R6Q2G9_ACTCC</name>
<dbReference type="Gramene" id="PSS01067">
    <property type="protein sequence ID" value="PSS01067"/>
    <property type="gene ID" value="CEY00_Acc22425"/>
</dbReference>
<evidence type="ECO:0000256" key="5">
    <source>
        <dbReference type="SAM" id="MobiDB-lite"/>
    </source>
</evidence>
<sequence>MASSSSTAASSAPAPASGSGSASAVAAASSSVNPIEQLNGQTIYLPTGYRFGPSDKTIVIHYLKNEIRNQPLPVDIIPRTNLYSFGAPEKIPLSTSKYGMENHWYFFTTRPKENPIITSDGCWKEIRDEEILDGDEVVGFMRTLRFHYEELLNDEANTNWYIDEYSANPNIFESDELDDDAKEKVSNFVVCKVRLCENMSDKTCHTDSDEEGNTVLDDEEEERPTRSNIQDKEVENGETMIQARKNK</sequence>
<evidence type="ECO:0000313" key="7">
    <source>
        <dbReference type="EMBL" id="PSS01067.1"/>
    </source>
</evidence>
<dbReference type="AlphaFoldDB" id="A0A2R6Q2G9"/>
<dbReference type="STRING" id="1590841.A0A2R6Q2G9"/>
<evidence type="ECO:0000256" key="1">
    <source>
        <dbReference type="ARBA" id="ARBA00023015"/>
    </source>
</evidence>